<accession>A0A815TYX8</accession>
<evidence type="ECO:0000313" key="2">
    <source>
        <dbReference type="EMBL" id="CAF4372903.1"/>
    </source>
</evidence>
<evidence type="ECO:0000313" key="1">
    <source>
        <dbReference type="EMBL" id="CAF1512453.1"/>
    </source>
</evidence>
<gene>
    <name evidence="1" type="ORF">GPM918_LOCUS37174</name>
    <name evidence="2" type="ORF">SRO942_LOCUS37933</name>
</gene>
<feature type="non-terminal residue" evidence="1">
    <location>
        <position position="1"/>
    </location>
</feature>
<evidence type="ECO:0000313" key="3">
    <source>
        <dbReference type="Proteomes" id="UP000663829"/>
    </source>
</evidence>
<keyword evidence="3" id="KW-1185">Reference proteome</keyword>
<dbReference type="AlphaFoldDB" id="A0A815TYX8"/>
<sequence>PYDEAANQEIEQLFRRVTIVGQNRFVATNTKETEWIKCNESVDKQAVADRSAHVIVNMEISCFKSS</sequence>
<proteinExistence type="predicted"/>
<protein>
    <submittedName>
        <fullName evidence="1">Uncharacterized protein</fullName>
    </submittedName>
</protein>
<comment type="caution">
    <text evidence="1">The sequence shown here is derived from an EMBL/GenBank/DDBJ whole genome shotgun (WGS) entry which is preliminary data.</text>
</comment>
<organism evidence="1 3">
    <name type="scientific">Didymodactylos carnosus</name>
    <dbReference type="NCBI Taxonomy" id="1234261"/>
    <lineage>
        <taxon>Eukaryota</taxon>
        <taxon>Metazoa</taxon>
        <taxon>Spiralia</taxon>
        <taxon>Gnathifera</taxon>
        <taxon>Rotifera</taxon>
        <taxon>Eurotatoria</taxon>
        <taxon>Bdelloidea</taxon>
        <taxon>Philodinida</taxon>
        <taxon>Philodinidae</taxon>
        <taxon>Didymodactylos</taxon>
    </lineage>
</organism>
<dbReference type="Proteomes" id="UP000663829">
    <property type="component" value="Unassembled WGS sequence"/>
</dbReference>
<dbReference type="EMBL" id="CAJNOQ010023248">
    <property type="protein sequence ID" value="CAF1512453.1"/>
    <property type="molecule type" value="Genomic_DNA"/>
</dbReference>
<reference evidence="1" key="1">
    <citation type="submission" date="2021-02" db="EMBL/GenBank/DDBJ databases">
        <authorList>
            <person name="Nowell W R."/>
        </authorList>
    </citation>
    <scope>NUCLEOTIDE SEQUENCE</scope>
</reference>
<dbReference type="EMBL" id="CAJOBC010088787">
    <property type="protein sequence ID" value="CAF4372903.1"/>
    <property type="molecule type" value="Genomic_DNA"/>
</dbReference>
<dbReference type="Proteomes" id="UP000681722">
    <property type="component" value="Unassembled WGS sequence"/>
</dbReference>
<name>A0A815TYX8_9BILA</name>